<comment type="similarity">
    <text evidence="1">Belongs to the RIPOR family.</text>
</comment>
<dbReference type="GeneTree" id="ENSGT00940000153717"/>
<feature type="domain" description="FAM65 N-terminal" evidence="3">
    <location>
        <begin position="20"/>
        <end position="202"/>
    </location>
</feature>
<evidence type="ECO:0000256" key="2">
    <source>
        <dbReference type="SAM" id="SignalP"/>
    </source>
</evidence>
<reference evidence="4" key="1">
    <citation type="submission" date="2025-08" db="UniProtKB">
        <authorList>
            <consortium name="Ensembl"/>
        </authorList>
    </citation>
    <scope>IDENTIFICATION</scope>
</reference>
<dbReference type="Ensembl" id="ENSEBUT00000023520.1">
    <property type="protein sequence ID" value="ENSEBUP00000022944.1"/>
    <property type="gene ID" value="ENSEBUG00000014138.1"/>
</dbReference>
<feature type="chain" id="PRO_5034065273" description="FAM65 N-terminal domain-containing protein" evidence="2">
    <location>
        <begin position="17"/>
        <end position="222"/>
    </location>
</feature>
<accession>A0A8C4R1F4</accession>
<evidence type="ECO:0000259" key="3">
    <source>
        <dbReference type="Pfam" id="PF15903"/>
    </source>
</evidence>
<dbReference type="Proteomes" id="UP000694388">
    <property type="component" value="Unplaced"/>
</dbReference>
<dbReference type="PANTHER" id="PTHR15829:SF13">
    <property type="entry name" value="FAM65 N-TERMINAL DOMAIN-CONTAINING PROTEIN"/>
    <property type="match status" value="1"/>
</dbReference>
<dbReference type="OMA" id="VTWRYLN"/>
<keyword evidence="5" id="KW-1185">Reference proteome</keyword>
<reference evidence="4" key="2">
    <citation type="submission" date="2025-09" db="UniProtKB">
        <authorList>
            <consortium name="Ensembl"/>
        </authorList>
    </citation>
    <scope>IDENTIFICATION</scope>
</reference>
<keyword evidence="2" id="KW-0732">Signal</keyword>
<evidence type="ECO:0000313" key="4">
    <source>
        <dbReference type="Ensembl" id="ENSEBUP00000022944.1"/>
    </source>
</evidence>
<evidence type="ECO:0000256" key="1">
    <source>
        <dbReference type="ARBA" id="ARBA00005744"/>
    </source>
</evidence>
<dbReference type="PANTHER" id="PTHR15829">
    <property type="entry name" value="PROTEIN KINASE PKN/PRK1, EFFECTOR"/>
    <property type="match status" value="1"/>
</dbReference>
<evidence type="ECO:0000313" key="5">
    <source>
        <dbReference type="Proteomes" id="UP000694388"/>
    </source>
</evidence>
<name>A0A8C4R1F4_EPTBU</name>
<proteinExistence type="inferred from homology"/>
<dbReference type="Pfam" id="PF15903">
    <property type="entry name" value="PL48"/>
    <property type="match status" value="1"/>
</dbReference>
<feature type="signal peptide" evidence="2">
    <location>
        <begin position="1"/>
        <end position="16"/>
    </location>
</feature>
<dbReference type="AlphaFoldDB" id="A0A8C4R1F4"/>
<protein>
    <recommendedName>
        <fullName evidence="3">FAM65 N-terminal domain-containing protein</fullName>
    </recommendedName>
</protein>
<dbReference type="InterPro" id="IPR031780">
    <property type="entry name" value="FAM65_N"/>
</dbReference>
<dbReference type="InterPro" id="IPR026136">
    <property type="entry name" value="RIPOR3"/>
</dbReference>
<organism evidence="4 5">
    <name type="scientific">Eptatretus burgeri</name>
    <name type="common">Inshore hagfish</name>
    <dbReference type="NCBI Taxonomy" id="7764"/>
    <lineage>
        <taxon>Eukaryota</taxon>
        <taxon>Metazoa</taxon>
        <taxon>Chordata</taxon>
        <taxon>Craniata</taxon>
        <taxon>Vertebrata</taxon>
        <taxon>Cyclostomata</taxon>
        <taxon>Myxini</taxon>
        <taxon>Myxiniformes</taxon>
        <taxon>Myxinidae</taxon>
        <taxon>Eptatretinae</taxon>
        <taxon>Eptatretus</taxon>
    </lineage>
</organism>
<sequence>MMFLLSNIIIIFLINTFPSMQQIKSLERFSRRVEFHISKVEELRESHIRLRRLRDGAMNMMRAYEMSRVSSREARHSLMSRNKKEMESYMGQFYITMKGTFGLSRTDPCVVTVQYGRQRWQPRGRIDNDGQQSWEASETTLQPLVSDLMEIKVMEQKGLMSQVSVGEVTCDPAQLLRVLPQNLALDVNTLGTIRLAFHITWMCVVRYGKHILYRTVEHGATW</sequence>